<protein>
    <submittedName>
        <fullName evidence="2">Uncharacterized protein</fullName>
    </submittedName>
</protein>
<dbReference type="AlphaFoldDB" id="A0AAN9YP44"/>
<feature type="region of interest" description="Disordered" evidence="1">
    <location>
        <begin position="133"/>
        <end position="172"/>
    </location>
</feature>
<evidence type="ECO:0000313" key="2">
    <source>
        <dbReference type="EMBL" id="KAK7749269.1"/>
    </source>
</evidence>
<organism evidence="2 3">
    <name type="scientific">Diatrype stigma</name>
    <dbReference type="NCBI Taxonomy" id="117547"/>
    <lineage>
        <taxon>Eukaryota</taxon>
        <taxon>Fungi</taxon>
        <taxon>Dikarya</taxon>
        <taxon>Ascomycota</taxon>
        <taxon>Pezizomycotina</taxon>
        <taxon>Sordariomycetes</taxon>
        <taxon>Xylariomycetidae</taxon>
        <taxon>Xylariales</taxon>
        <taxon>Diatrypaceae</taxon>
        <taxon>Diatrype</taxon>
    </lineage>
</organism>
<comment type="caution">
    <text evidence="2">The sequence shown here is derived from an EMBL/GenBank/DDBJ whole genome shotgun (WGS) entry which is preliminary data.</text>
</comment>
<gene>
    <name evidence="2" type="ORF">SLS62_008238</name>
</gene>
<sequence length="246" mass="28218">MSQIPKLGLEACRALWKIGVRSSPFVRPHFLQRIHNYYATRRRQHRRSNNFNIHPHIAGVPYDWFYVSLNEMYFEYKKSLGDNNLSKDNTGREHLPRYFGYGDRVAATDLTGLVDAAMKTKLLPSHVAEMTFAVPDPDADSGEHSDSDSDSCTLDGVEPEPSPTSQEGERPKEKMFVLSLFSSTKRQPTQAELSTRLPREMAPAVALFRKYAEQVSVSRGLIVWVTNRFHWGLYYDGERFLMTQPE</sequence>
<dbReference type="Proteomes" id="UP001320420">
    <property type="component" value="Unassembled WGS sequence"/>
</dbReference>
<keyword evidence="3" id="KW-1185">Reference proteome</keyword>
<proteinExistence type="predicted"/>
<evidence type="ECO:0000256" key="1">
    <source>
        <dbReference type="SAM" id="MobiDB-lite"/>
    </source>
</evidence>
<reference evidence="2 3" key="1">
    <citation type="submission" date="2024-02" db="EMBL/GenBank/DDBJ databases">
        <title>De novo assembly and annotation of 12 fungi associated with fruit tree decline syndrome in Ontario, Canada.</title>
        <authorList>
            <person name="Sulman M."/>
            <person name="Ellouze W."/>
            <person name="Ilyukhin E."/>
        </authorList>
    </citation>
    <scope>NUCLEOTIDE SEQUENCE [LARGE SCALE GENOMIC DNA]</scope>
    <source>
        <strain evidence="2 3">M11/M66-122</strain>
    </source>
</reference>
<name>A0AAN9YP44_9PEZI</name>
<dbReference type="EMBL" id="JAKJXP020000075">
    <property type="protein sequence ID" value="KAK7749269.1"/>
    <property type="molecule type" value="Genomic_DNA"/>
</dbReference>
<accession>A0AAN9YP44</accession>
<evidence type="ECO:0000313" key="3">
    <source>
        <dbReference type="Proteomes" id="UP001320420"/>
    </source>
</evidence>